<dbReference type="PIRSF" id="PIRSF005572">
    <property type="entry name" value="NifS"/>
    <property type="match status" value="1"/>
</dbReference>
<dbReference type="InterPro" id="IPR015422">
    <property type="entry name" value="PyrdxlP-dep_Trfase_small"/>
</dbReference>
<evidence type="ECO:0000256" key="5">
    <source>
        <dbReference type="ARBA" id="ARBA00022723"/>
    </source>
</evidence>
<dbReference type="GO" id="GO:0046872">
    <property type="term" value="F:metal ion binding"/>
    <property type="evidence" value="ECO:0007669"/>
    <property type="project" value="UniProtKB-KW"/>
</dbReference>
<keyword evidence="5" id="KW-0479">Metal-binding</keyword>
<dbReference type="EC" id="2.8.1.7" evidence="3"/>
<evidence type="ECO:0000256" key="1">
    <source>
        <dbReference type="ARBA" id="ARBA00001933"/>
    </source>
</evidence>
<evidence type="ECO:0000256" key="3">
    <source>
        <dbReference type="ARBA" id="ARBA00012239"/>
    </source>
</evidence>
<dbReference type="InterPro" id="IPR015421">
    <property type="entry name" value="PyrdxlP-dep_Trfase_major"/>
</dbReference>
<gene>
    <name evidence="12" type="ORF">RASY3_15000</name>
</gene>
<dbReference type="Gene3D" id="1.10.260.50">
    <property type="match status" value="1"/>
</dbReference>
<comment type="catalytic activity">
    <reaction evidence="9">
        <text>(sulfur carrier)-H + L-cysteine = (sulfur carrier)-SH + L-alanine</text>
        <dbReference type="Rhea" id="RHEA:43892"/>
        <dbReference type="Rhea" id="RHEA-COMP:14737"/>
        <dbReference type="Rhea" id="RHEA-COMP:14739"/>
        <dbReference type="ChEBI" id="CHEBI:29917"/>
        <dbReference type="ChEBI" id="CHEBI:35235"/>
        <dbReference type="ChEBI" id="CHEBI:57972"/>
        <dbReference type="ChEBI" id="CHEBI:64428"/>
        <dbReference type="EC" id="2.8.1.7"/>
    </reaction>
</comment>
<dbReference type="Pfam" id="PF00266">
    <property type="entry name" value="Aminotran_5"/>
    <property type="match status" value="1"/>
</dbReference>
<dbReference type="PANTHER" id="PTHR11601">
    <property type="entry name" value="CYSTEINE DESULFURYLASE FAMILY MEMBER"/>
    <property type="match status" value="1"/>
</dbReference>
<evidence type="ECO:0000313" key="12">
    <source>
        <dbReference type="EMBL" id="EXM37666.1"/>
    </source>
</evidence>
<dbReference type="InterPro" id="IPR016454">
    <property type="entry name" value="Cysteine_dSase"/>
</dbReference>
<keyword evidence="7" id="KW-0408">Iron</keyword>
<evidence type="ECO:0000256" key="2">
    <source>
        <dbReference type="ARBA" id="ARBA00006490"/>
    </source>
</evidence>
<sequence>MKIVYLDSAAGTQMSLPVFQEIKPFLMDIYANPSSSYRFADIPKQAIKLARERCAKAINAEPEQIIFTSGATESNNLVMGQGVIISSKYEHPSMKIGFTADDIQLEINKLQRMGTNSIIVSHQFVNNETGTIFDVKRYADIAHASGCFFHTDATQAFSHIPIDVKDIDCDFLSLSGHKFHAPRGIGLLYVKAPDKFNSPIIGGGQERGLRSGTENTAGIVGLGKAMELYNYSPLANERMKTLKYTLLEHLKAKCPCEYRINAIDGLPTVDNIVNISFKRINGEALALLLDYQGYCVSQGSACHSASAEPSAVLKAINVPEDYIRGTIRVSFSKDNSVDEVISFVDCLAEKIKALQN</sequence>
<dbReference type="PANTHER" id="PTHR11601:SF34">
    <property type="entry name" value="CYSTEINE DESULFURASE"/>
    <property type="match status" value="1"/>
</dbReference>
<dbReference type="InterPro" id="IPR015424">
    <property type="entry name" value="PyrdxlP-dep_Trfase"/>
</dbReference>
<comment type="cofactor">
    <cofactor evidence="1 10">
        <name>pyridoxal 5'-phosphate</name>
        <dbReference type="ChEBI" id="CHEBI:597326"/>
    </cofactor>
</comment>
<comment type="caution">
    <text evidence="12">The sequence shown here is derived from an EMBL/GenBank/DDBJ whole genome shotgun (WGS) entry which is preliminary data.</text>
</comment>
<proteinExistence type="inferred from homology"/>
<evidence type="ECO:0000256" key="9">
    <source>
        <dbReference type="ARBA" id="ARBA00050776"/>
    </source>
</evidence>
<protein>
    <recommendedName>
        <fullName evidence="3">cysteine desulfurase</fullName>
        <ecNumber evidence="3">2.8.1.7</ecNumber>
    </recommendedName>
</protein>
<dbReference type="EMBL" id="JEOB01000004">
    <property type="protein sequence ID" value="EXM37666.1"/>
    <property type="molecule type" value="Genomic_DNA"/>
</dbReference>
<evidence type="ECO:0000256" key="6">
    <source>
        <dbReference type="ARBA" id="ARBA00022898"/>
    </source>
</evidence>
<comment type="similarity">
    <text evidence="2">Belongs to the class-V pyridoxal-phosphate-dependent aminotransferase family. NifS/IscS subfamily.</text>
</comment>
<keyword evidence="4" id="KW-0808">Transferase</keyword>
<evidence type="ECO:0000259" key="11">
    <source>
        <dbReference type="Pfam" id="PF00266"/>
    </source>
</evidence>
<keyword evidence="8" id="KW-0411">Iron-sulfur</keyword>
<evidence type="ECO:0000256" key="8">
    <source>
        <dbReference type="ARBA" id="ARBA00023014"/>
    </source>
</evidence>
<dbReference type="PROSITE" id="PS00595">
    <property type="entry name" value="AA_TRANSFER_CLASS_5"/>
    <property type="match status" value="1"/>
</dbReference>
<name>A0A011VQX8_RUMAL</name>
<evidence type="ECO:0000256" key="7">
    <source>
        <dbReference type="ARBA" id="ARBA00023004"/>
    </source>
</evidence>
<dbReference type="AlphaFoldDB" id="A0A011VQX8"/>
<feature type="domain" description="Aminotransferase class V" evidence="11">
    <location>
        <begin position="4"/>
        <end position="340"/>
    </location>
</feature>
<dbReference type="InterPro" id="IPR000192">
    <property type="entry name" value="Aminotrans_V_dom"/>
</dbReference>
<accession>A0A011VQX8</accession>
<keyword evidence="6" id="KW-0663">Pyridoxal phosphate</keyword>
<dbReference type="PATRIC" id="fig|1341156.4.peg.2596"/>
<dbReference type="Gene3D" id="3.40.640.10">
    <property type="entry name" value="Type I PLP-dependent aspartate aminotransferase-like (Major domain)"/>
    <property type="match status" value="1"/>
</dbReference>
<reference evidence="12 13" key="1">
    <citation type="submission" date="2013-06" db="EMBL/GenBank/DDBJ databases">
        <title>Rumen cellulosomics: divergent fiber-degrading strategies revealed by comparative genome-wide analysis of six Ruminococcal strains.</title>
        <authorList>
            <person name="Dassa B."/>
            <person name="Borovok I."/>
            <person name="Lamed R."/>
            <person name="Flint H."/>
            <person name="Yeoman C.J."/>
            <person name="White B."/>
            <person name="Bayer E.A."/>
        </authorList>
    </citation>
    <scope>NUCLEOTIDE SEQUENCE [LARGE SCALE GENOMIC DNA]</scope>
    <source>
        <strain evidence="12 13">SY3</strain>
    </source>
</reference>
<dbReference type="SUPFAM" id="SSF53383">
    <property type="entry name" value="PLP-dependent transferases"/>
    <property type="match status" value="1"/>
</dbReference>
<organism evidence="12 13">
    <name type="scientific">Ruminococcus albus SY3</name>
    <dbReference type="NCBI Taxonomy" id="1341156"/>
    <lineage>
        <taxon>Bacteria</taxon>
        <taxon>Bacillati</taxon>
        <taxon>Bacillota</taxon>
        <taxon>Clostridia</taxon>
        <taxon>Eubacteriales</taxon>
        <taxon>Oscillospiraceae</taxon>
        <taxon>Ruminococcus</taxon>
    </lineage>
</organism>
<dbReference type="Gene3D" id="3.90.1150.10">
    <property type="entry name" value="Aspartate Aminotransferase, domain 1"/>
    <property type="match status" value="1"/>
</dbReference>
<evidence type="ECO:0000256" key="4">
    <source>
        <dbReference type="ARBA" id="ARBA00022679"/>
    </source>
</evidence>
<dbReference type="InterPro" id="IPR020578">
    <property type="entry name" value="Aminotrans_V_PyrdxlP_BS"/>
</dbReference>
<evidence type="ECO:0000256" key="10">
    <source>
        <dbReference type="RuleBase" id="RU004504"/>
    </source>
</evidence>
<dbReference type="GO" id="GO:0051536">
    <property type="term" value="F:iron-sulfur cluster binding"/>
    <property type="evidence" value="ECO:0007669"/>
    <property type="project" value="UniProtKB-KW"/>
</dbReference>
<evidence type="ECO:0000313" key="13">
    <source>
        <dbReference type="Proteomes" id="UP000021369"/>
    </source>
</evidence>
<dbReference type="GO" id="GO:0031071">
    <property type="term" value="F:cysteine desulfurase activity"/>
    <property type="evidence" value="ECO:0007669"/>
    <property type="project" value="UniProtKB-EC"/>
</dbReference>
<keyword evidence="13" id="KW-1185">Reference proteome</keyword>
<dbReference type="Proteomes" id="UP000021369">
    <property type="component" value="Unassembled WGS sequence"/>
</dbReference>